<dbReference type="Proteomes" id="UP000233837">
    <property type="component" value="Unassembled WGS sequence"/>
</dbReference>
<organism evidence="1 2">
    <name type="scientific">Dendrobium catenatum</name>
    <dbReference type="NCBI Taxonomy" id="906689"/>
    <lineage>
        <taxon>Eukaryota</taxon>
        <taxon>Viridiplantae</taxon>
        <taxon>Streptophyta</taxon>
        <taxon>Embryophyta</taxon>
        <taxon>Tracheophyta</taxon>
        <taxon>Spermatophyta</taxon>
        <taxon>Magnoliopsida</taxon>
        <taxon>Liliopsida</taxon>
        <taxon>Asparagales</taxon>
        <taxon>Orchidaceae</taxon>
        <taxon>Epidendroideae</taxon>
        <taxon>Malaxideae</taxon>
        <taxon>Dendrobiinae</taxon>
        <taxon>Dendrobium</taxon>
    </lineage>
</organism>
<reference evidence="1 2" key="2">
    <citation type="journal article" date="2017" name="Nature">
        <title>The Apostasia genome and the evolution of orchids.</title>
        <authorList>
            <person name="Zhang G.Q."/>
            <person name="Liu K.W."/>
            <person name="Li Z."/>
            <person name="Lohaus R."/>
            <person name="Hsiao Y.Y."/>
            <person name="Niu S.C."/>
            <person name="Wang J.Y."/>
            <person name="Lin Y.C."/>
            <person name="Xu Q."/>
            <person name="Chen L.J."/>
            <person name="Yoshida K."/>
            <person name="Fujiwara S."/>
            <person name="Wang Z.W."/>
            <person name="Zhang Y.Q."/>
            <person name="Mitsuda N."/>
            <person name="Wang M."/>
            <person name="Liu G.H."/>
            <person name="Pecoraro L."/>
            <person name="Huang H.X."/>
            <person name="Xiao X.J."/>
            <person name="Lin M."/>
            <person name="Wu X.Y."/>
            <person name="Wu W.L."/>
            <person name="Chen Y.Y."/>
            <person name="Chang S.B."/>
            <person name="Sakamoto S."/>
            <person name="Ohme-Takagi M."/>
            <person name="Yagi M."/>
            <person name="Zeng S.J."/>
            <person name="Shen C.Y."/>
            <person name="Yeh C.M."/>
            <person name="Luo Y.B."/>
            <person name="Tsai W.C."/>
            <person name="Van de Peer Y."/>
            <person name="Liu Z.J."/>
        </authorList>
    </citation>
    <scope>NUCLEOTIDE SEQUENCE [LARGE SCALE GENOMIC DNA]</scope>
    <source>
        <tissue evidence="1">The whole plant</tissue>
    </source>
</reference>
<accession>A0A2I0X2F0</accession>
<dbReference type="EMBL" id="KZ502211">
    <property type="protein sequence ID" value="PKU82098.1"/>
    <property type="molecule type" value="Genomic_DNA"/>
</dbReference>
<reference evidence="1 2" key="1">
    <citation type="journal article" date="2016" name="Sci. Rep.">
        <title>The Dendrobium catenatum Lindl. genome sequence provides insights into polysaccharide synthase, floral development and adaptive evolution.</title>
        <authorList>
            <person name="Zhang G.Q."/>
            <person name="Xu Q."/>
            <person name="Bian C."/>
            <person name="Tsai W.C."/>
            <person name="Yeh C.M."/>
            <person name="Liu K.W."/>
            <person name="Yoshida K."/>
            <person name="Zhang L.S."/>
            <person name="Chang S.B."/>
            <person name="Chen F."/>
            <person name="Shi Y."/>
            <person name="Su Y.Y."/>
            <person name="Zhang Y.Q."/>
            <person name="Chen L.J."/>
            <person name="Yin Y."/>
            <person name="Lin M."/>
            <person name="Huang H."/>
            <person name="Deng H."/>
            <person name="Wang Z.W."/>
            <person name="Zhu S.L."/>
            <person name="Zhao X."/>
            <person name="Deng C."/>
            <person name="Niu S.C."/>
            <person name="Huang J."/>
            <person name="Wang M."/>
            <person name="Liu G.H."/>
            <person name="Yang H.J."/>
            <person name="Xiao X.J."/>
            <person name="Hsiao Y.Y."/>
            <person name="Wu W.L."/>
            <person name="Chen Y.Y."/>
            <person name="Mitsuda N."/>
            <person name="Ohme-Takagi M."/>
            <person name="Luo Y.B."/>
            <person name="Van de Peer Y."/>
            <person name="Liu Z.J."/>
        </authorList>
    </citation>
    <scope>NUCLEOTIDE SEQUENCE [LARGE SCALE GENOMIC DNA]</scope>
    <source>
        <tissue evidence="1">The whole plant</tissue>
    </source>
</reference>
<proteinExistence type="predicted"/>
<protein>
    <submittedName>
        <fullName evidence="1">Uncharacterized protein</fullName>
    </submittedName>
</protein>
<gene>
    <name evidence="1" type="ORF">MA16_Dca004115</name>
</gene>
<evidence type="ECO:0000313" key="1">
    <source>
        <dbReference type="EMBL" id="PKU82098.1"/>
    </source>
</evidence>
<dbReference type="AlphaFoldDB" id="A0A2I0X2F0"/>
<evidence type="ECO:0000313" key="2">
    <source>
        <dbReference type="Proteomes" id="UP000233837"/>
    </source>
</evidence>
<sequence length="67" mass="7410">MSIIWDSYRLLHGHYAIDTVLHGQDCMEGGASSIYASIVGCPSLGKLWDSAVLYIERLPSIWINATL</sequence>
<keyword evidence="2" id="KW-1185">Reference proteome</keyword>
<name>A0A2I0X2F0_9ASPA</name>